<dbReference type="PROSITE" id="PS51257">
    <property type="entry name" value="PROKAR_LIPOPROTEIN"/>
    <property type="match status" value="1"/>
</dbReference>
<reference evidence="2 3" key="1">
    <citation type="submission" date="2018-12" db="EMBL/GenBank/DDBJ databases">
        <authorList>
            <consortium name="Pathogen Informatics"/>
        </authorList>
    </citation>
    <scope>NUCLEOTIDE SEQUENCE [LARGE SCALE GENOMIC DNA]</scope>
    <source>
        <strain evidence="2 3">NCTC9428</strain>
    </source>
</reference>
<organism evidence="2 3">
    <name type="scientific">Pseudomonas fluorescens</name>
    <dbReference type="NCBI Taxonomy" id="294"/>
    <lineage>
        <taxon>Bacteria</taxon>
        <taxon>Pseudomonadati</taxon>
        <taxon>Pseudomonadota</taxon>
        <taxon>Gammaproteobacteria</taxon>
        <taxon>Pseudomonadales</taxon>
        <taxon>Pseudomonadaceae</taxon>
        <taxon>Pseudomonas</taxon>
    </lineage>
</organism>
<name>A0A3S4PFV4_PSEFL</name>
<dbReference type="PANTHER" id="PTHR43798:SF33">
    <property type="entry name" value="HYDROLASE, PUTATIVE (AFU_ORTHOLOGUE AFUA_2G14860)-RELATED"/>
    <property type="match status" value="1"/>
</dbReference>
<evidence type="ECO:0000259" key="1">
    <source>
        <dbReference type="Pfam" id="PF12697"/>
    </source>
</evidence>
<dbReference type="RefSeq" id="WP_126362857.1">
    <property type="nucleotide sequence ID" value="NZ_LR134318.1"/>
</dbReference>
<dbReference type="EMBL" id="LR134318">
    <property type="protein sequence ID" value="VEF10818.1"/>
    <property type="molecule type" value="Genomic_DNA"/>
</dbReference>
<dbReference type="InterPro" id="IPR029058">
    <property type="entry name" value="AB_hydrolase_fold"/>
</dbReference>
<sequence>MKRSSRNNLTWVLAGSASLCAVAGCRIYRRLVRTPALSEKSLQLGIKGEYIQAGPWHMFTRSVGEVNAPVVVLVHGLVISSRYMEPLALALAANGYHVLAPDLPGYGESVIGSPRSSLSIQSLSDALFLWLGAMNVGKASFIGNSFGCQVLTMLAVRHPAVVDRLVLQGLTVDPDARNLFTQISRAFLNGRRERRRSSADIGRVDYAKAGPWRALSSMYRLIRDRVETRLPLIQSPCLILQGTRDPVVPTPWAQRACDLLPNGQFRLVEGATHTMNYVYPFSFALAVADFLDGNNHAGRIDK</sequence>
<dbReference type="PRINTS" id="PR00111">
    <property type="entry name" value="ABHYDROLASE"/>
</dbReference>
<accession>A0A3S4PFV4</accession>
<dbReference type="OrthoDB" id="9780765at2"/>
<dbReference type="Gene3D" id="3.40.50.1820">
    <property type="entry name" value="alpha/beta hydrolase"/>
    <property type="match status" value="1"/>
</dbReference>
<proteinExistence type="predicted"/>
<dbReference type="EC" id="3.8.1.5" evidence="2"/>
<evidence type="ECO:0000313" key="3">
    <source>
        <dbReference type="Proteomes" id="UP000281909"/>
    </source>
</evidence>
<gene>
    <name evidence="2" type="primary">dhmA_1</name>
    <name evidence="2" type="ORF">NCTC9428_02431</name>
</gene>
<dbReference type="Proteomes" id="UP000281909">
    <property type="component" value="Chromosome"/>
</dbReference>
<dbReference type="Pfam" id="PF12697">
    <property type="entry name" value="Abhydrolase_6"/>
    <property type="match status" value="1"/>
</dbReference>
<dbReference type="InterPro" id="IPR050266">
    <property type="entry name" value="AB_hydrolase_sf"/>
</dbReference>
<dbReference type="PANTHER" id="PTHR43798">
    <property type="entry name" value="MONOACYLGLYCEROL LIPASE"/>
    <property type="match status" value="1"/>
</dbReference>
<keyword evidence="2" id="KW-0378">Hydrolase</keyword>
<dbReference type="GO" id="GO:0018786">
    <property type="term" value="F:haloalkane dehalogenase activity"/>
    <property type="evidence" value="ECO:0007669"/>
    <property type="project" value="UniProtKB-EC"/>
</dbReference>
<protein>
    <submittedName>
        <fullName evidence="2">Alpha/beta hydrolase fold protein</fullName>
        <ecNumber evidence="2">3.8.1.5</ecNumber>
    </submittedName>
</protein>
<feature type="domain" description="AB hydrolase-1" evidence="1">
    <location>
        <begin position="71"/>
        <end position="277"/>
    </location>
</feature>
<evidence type="ECO:0000313" key="2">
    <source>
        <dbReference type="EMBL" id="VEF10818.1"/>
    </source>
</evidence>
<dbReference type="SUPFAM" id="SSF53474">
    <property type="entry name" value="alpha/beta-Hydrolases"/>
    <property type="match status" value="1"/>
</dbReference>
<dbReference type="InterPro" id="IPR000073">
    <property type="entry name" value="AB_hydrolase_1"/>
</dbReference>
<dbReference type="GO" id="GO:0016020">
    <property type="term" value="C:membrane"/>
    <property type="evidence" value="ECO:0007669"/>
    <property type="project" value="TreeGrafter"/>
</dbReference>
<dbReference type="AlphaFoldDB" id="A0A3S4PFV4"/>